<dbReference type="AlphaFoldDB" id="A0AAV2TSD0"/>
<feature type="compositionally biased region" description="Polar residues" evidence="1">
    <location>
        <begin position="99"/>
        <end position="114"/>
    </location>
</feature>
<feature type="region of interest" description="Disordered" evidence="1">
    <location>
        <begin position="1"/>
        <end position="32"/>
    </location>
</feature>
<reference evidence="2" key="1">
    <citation type="submission" date="2024-06" db="EMBL/GenBank/DDBJ databases">
        <authorList>
            <person name="Liu X."/>
            <person name="Lenzi L."/>
            <person name="Haldenby T S."/>
            <person name="Uol C."/>
        </authorList>
    </citation>
    <scope>NUCLEOTIDE SEQUENCE</scope>
</reference>
<dbReference type="Proteomes" id="UP001497525">
    <property type="component" value="Unassembled WGS sequence"/>
</dbReference>
<feature type="compositionally biased region" description="Polar residues" evidence="1">
    <location>
        <begin position="223"/>
        <end position="232"/>
    </location>
</feature>
<accession>A0AAV2TSD0</accession>
<feature type="region of interest" description="Disordered" evidence="1">
    <location>
        <begin position="219"/>
        <end position="242"/>
    </location>
</feature>
<evidence type="ECO:0000256" key="1">
    <source>
        <dbReference type="SAM" id="MobiDB-lite"/>
    </source>
</evidence>
<protein>
    <submittedName>
        <fullName evidence="2">Uncharacterized protein</fullName>
    </submittedName>
</protein>
<feature type="region of interest" description="Disordered" evidence="1">
    <location>
        <begin position="99"/>
        <end position="119"/>
    </location>
</feature>
<sequence length="893" mass="102441">MVSENKTRKKSRQKIPQSSRRNNLTQTWRDNHDGIPHLYVGAAEYGESPPTAAANKDIWLEDSISVRNRPCSPKNFEVSTVRSDCIPVKKHLDWFTDSSQEELSGTNDKTVTSRNQKKSKLARRLRNLRHRVETNKKFDQENASSVLKLPVIPDRTYSVVETFKPPGRDYAINPSSASQSAFSEPLYYETEVNNKPAKSLHQRFSMFCHNMRKSLTKAAHDQISVSNQPTSEQTEESDDEKYCTPTVELLIPKQPTANENEKTTTQKVTIIDSGDHNENEHRNVQKKFSSIKPGVPNLPPILDDGKKESIDVLRPRLLSNLCSEQLDVPRPEEGGCQIANVTAFIAEQSDSDEHCDPPHVTVSSNYSANSSEKLCWWHEKSDKEIRRIMQRALKLTPQNDKHKNCIGFHRCVEEKFTIKEFLRIFSNPLFYLSYFFIDCRLQNSVNGIKFLRPMSIDRLLDANGGLSTDRLNKKVKRRLRDLSAALEPGEPMTPLNVILLINSRNAENTCLSRSDIITSELKEMIQNEFQCQPFISPPGRYFRENSSIRQEKKRQETHLKLWSTDSNITFVSCHVIEYDKIKAASKELVVRKLSTDNIPTSWYRPPIFMCRGRIGYLDTSIAQIRFPENSQRHIRYLIKPDLDHTVRHYDIDRLLFITVDSELDQNRWYPLSAKIPTLFISRQTTVEPCKFISQMSHILNFIENSETGKEPGQQCPEVFTRRREQCIERKFAAKKILVTTEHAQAGITVTLGLLMLLTPCSFADAYTQLQEIHPRPRLSESHCTVLKCLNRILLQSSSKRKHILYVARRQRGKNGTNCTFVNGVPHMSGILPDEVHPIPKEMRKTSPTCLVRPFSPVSDSDSAVPDKSIHLTTRSVGSIDNEIIRRLEQFKMN</sequence>
<gene>
    <name evidence="2" type="ORF">CDAUBV1_LOCUS15065</name>
</gene>
<name>A0AAV2TSD0_CALDB</name>
<comment type="caution">
    <text evidence="2">The sequence shown here is derived from an EMBL/GenBank/DDBJ whole genome shotgun (WGS) entry which is preliminary data.</text>
</comment>
<dbReference type="EMBL" id="CAXLJL010000667">
    <property type="protein sequence ID" value="CAL5139869.1"/>
    <property type="molecule type" value="Genomic_DNA"/>
</dbReference>
<evidence type="ECO:0000313" key="2">
    <source>
        <dbReference type="EMBL" id="CAL5139869.1"/>
    </source>
</evidence>
<proteinExistence type="predicted"/>
<evidence type="ECO:0000313" key="3">
    <source>
        <dbReference type="Proteomes" id="UP001497525"/>
    </source>
</evidence>
<feature type="compositionally biased region" description="Polar residues" evidence="1">
    <location>
        <begin position="14"/>
        <end position="28"/>
    </location>
</feature>
<organism evidence="2 3">
    <name type="scientific">Calicophoron daubneyi</name>
    <name type="common">Rumen fluke</name>
    <name type="synonym">Paramphistomum daubneyi</name>
    <dbReference type="NCBI Taxonomy" id="300641"/>
    <lineage>
        <taxon>Eukaryota</taxon>
        <taxon>Metazoa</taxon>
        <taxon>Spiralia</taxon>
        <taxon>Lophotrochozoa</taxon>
        <taxon>Platyhelminthes</taxon>
        <taxon>Trematoda</taxon>
        <taxon>Digenea</taxon>
        <taxon>Plagiorchiida</taxon>
        <taxon>Pronocephalata</taxon>
        <taxon>Paramphistomoidea</taxon>
        <taxon>Paramphistomidae</taxon>
        <taxon>Calicophoron</taxon>
    </lineage>
</organism>